<dbReference type="AlphaFoldDB" id="A0AA38MR92"/>
<dbReference type="PANTHER" id="PTHR21415:SF1">
    <property type="entry name" value="U7 SNRNA-ASSOCIATED SM-LIKE PROTEIN LSM11"/>
    <property type="match status" value="1"/>
</dbReference>
<dbReference type="InterPro" id="IPR047575">
    <property type="entry name" value="Sm"/>
</dbReference>
<name>A0AA38MR92_9CUCU</name>
<dbReference type="InterPro" id="IPR039267">
    <property type="entry name" value="Lsm11"/>
</dbReference>
<dbReference type="InterPro" id="IPR034109">
    <property type="entry name" value="Lsm11_M"/>
</dbReference>
<comment type="caution">
    <text evidence="3">The sequence shown here is derived from an EMBL/GenBank/DDBJ whole genome shotgun (WGS) entry which is preliminary data.</text>
</comment>
<dbReference type="SMART" id="SM00651">
    <property type="entry name" value="Sm"/>
    <property type="match status" value="1"/>
</dbReference>
<dbReference type="Gene3D" id="2.30.30.100">
    <property type="match status" value="1"/>
</dbReference>
<sequence length="232" mass="26375">MASDGMSNVGNEEEPNDNDKYNPKLDFFSEEFDPLLALKTPNLVVPVSNATTHDNLQKFKSVVEGKRQENTSKVAEISTEVSIERRWLPHQLPIQVKRKTISKNVLSKMETVVGPLQLLKTCKDNQHRIKVWTRHSHGIRGFCIGYIAAFDKHWNLALEDVEEVWTRPKRRKVPALNSAKADLKIQPKVLPPPVTIVKSTKKTETCSRHVSQLLLRGEHIAYIVVIPDETKS</sequence>
<evidence type="ECO:0000256" key="1">
    <source>
        <dbReference type="SAM" id="MobiDB-lite"/>
    </source>
</evidence>
<dbReference type="SUPFAM" id="SSF50182">
    <property type="entry name" value="Sm-like ribonucleoproteins"/>
    <property type="match status" value="1"/>
</dbReference>
<reference evidence="3" key="1">
    <citation type="journal article" date="2023" name="G3 (Bethesda)">
        <title>Whole genome assemblies of Zophobas morio and Tenebrio molitor.</title>
        <authorList>
            <person name="Kaur S."/>
            <person name="Stinson S.A."/>
            <person name="diCenzo G.C."/>
        </authorList>
    </citation>
    <scope>NUCLEOTIDE SEQUENCE</scope>
    <source>
        <strain evidence="3">QUZm001</strain>
    </source>
</reference>
<dbReference type="GO" id="GO:0006398">
    <property type="term" value="P:mRNA 3'-end processing by stem-loop binding and cleavage"/>
    <property type="evidence" value="ECO:0007669"/>
    <property type="project" value="TreeGrafter"/>
</dbReference>
<evidence type="ECO:0000259" key="2">
    <source>
        <dbReference type="PROSITE" id="PS52002"/>
    </source>
</evidence>
<organism evidence="3 4">
    <name type="scientific">Zophobas morio</name>
    <dbReference type="NCBI Taxonomy" id="2755281"/>
    <lineage>
        <taxon>Eukaryota</taxon>
        <taxon>Metazoa</taxon>
        <taxon>Ecdysozoa</taxon>
        <taxon>Arthropoda</taxon>
        <taxon>Hexapoda</taxon>
        <taxon>Insecta</taxon>
        <taxon>Pterygota</taxon>
        <taxon>Neoptera</taxon>
        <taxon>Endopterygota</taxon>
        <taxon>Coleoptera</taxon>
        <taxon>Polyphaga</taxon>
        <taxon>Cucujiformia</taxon>
        <taxon>Tenebrionidae</taxon>
        <taxon>Zophobas</taxon>
    </lineage>
</organism>
<feature type="compositionally biased region" description="Polar residues" evidence="1">
    <location>
        <begin position="1"/>
        <end position="10"/>
    </location>
</feature>
<dbReference type="CDD" id="cd01739">
    <property type="entry name" value="LSm11_M"/>
    <property type="match status" value="1"/>
</dbReference>
<dbReference type="EMBL" id="JALNTZ010000001">
    <property type="protein sequence ID" value="KAJ3665601.1"/>
    <property type="molecule type" value="Genomic_DNA"/>
</dbReference>
<dbReference type="Proteomes" id="UP001168821">
    <property type="component" value="Unassembled WGS sequence"/>
</dbReference>
<dbReference type="PANTHER" id="PTHR21415">
    <property type="entry name" value="U7 SNRNA-ASSOCIATED SM-LIKE PROTEIN LSM11"/>
    <property type="match status" value="1"/>
</dbReference>
<gene>
    <name evidence="3" type="ORF">Zmor_001092</name>
</gene>
<dbReference type="GO" id="GO:0071209">
    <property type="term" value="F:U7 snRNA binding"/>
    <property type="evidence" value="ECO:0007669"/>
    <property type="project" value="InterPro"/>
</dbReference>
<evidence type="ECO:0000313" key="4">
    <source>
        <dbReference type="Proteomes" id="UP001168821"/>
    </source>
</evidence>
<feature type="domain" description="Sm" evidence="2">
    <location>
        <begin position="116"/>
        <end position="229"/>
    </location>
</feature>
<dbReference type="GO" id="GO:0005683">
    <property type="term" value="C:U7 snRNP"/>
    <property type="evidence" value="ECO:0007669"/>
    <property type="project" value="TreeGrafter"/>
</dbReference>
<dbReference type="InterPro" id="IPR001163">
    <property type="entry name" value="Sm_dom_euk/arc"/>
</dbReference>
<proteinExistence type="predicted"/>
<feature type="region of interest" description="Disordered" evidence="1">
    <location>
        <begin position="1"/>
        <end position="24"/>
    </location>
</feature>
<evidence type="ECO:0000313" key="3">
    <source>
        <dbReference type="EMBL" id="KAJ3665601.1"/>
    </source>
</evidence>
<dbReference type="Pfam" id="PF01423">
    <property type="entry name" value="LSM"/>
    <property type="match status" value="1"/>
</dbReference>
<dbReference type="InterPro" id="IPR010920">
    <property type="entry name" value="LSM_dom_sf"/>
</dbReference>
<protein>
    <recommendedName>
        <fullName evidence="2">Sm domain-containing protein</fullName>
    </recommendedName>
</protein>
<dbReference type="PROSITE" id="PS52002">
    <property type="entry name" value="SM"/>
    <property type="match status" value="1"/>
</dbReference>
<accession>A0AA38MR92</accession>
<keyword evidence="4" id="KW-1185">Reference proteome</keyword>